<organism evidence="1 2">
    <name type="scientific">Kozakia baliensis</name>
    <dbReference type="NCBI Taxonomy" id="153496"/>
    <lineage>
        <taxon>Bacteria</taxon>
        <taxon>Pseudomonadati</taxon>
        <taxon>Pseudomonadota</taxon>
        <taxon>Alphaproteobacteria</taxon>
        <taxon>Acetobacterales</taxon>
        <taxon>Acetobacteraceae</taxon>
        <taxon>Kozakia</taxon>
    </lineage>
</organism>
<keyword evidence="2" id="KW-1185">Reference proteome</keyword>
<evidence type="ECO:0000313" key="2">
    <source>
        <dbReference type="Proteomes" id="UP000179145"/>
    </source>
</evidence>
<evidence type="ECO:0008006" key="3">
    <source>
        <dbReference type="Google" id="ProtNLM"/>
    </source>
</evidence>
<sequence>MELRWMLVGSAAVFLTLRPVSAEPLHLPGHGHYTVLNQTLPDVLTQFCEDVGVRAIVDPAIGGHVRSGFAADNPRAFFDALTAEYRLDWYYDGDALYVTPSAATVAHSIPLNGIPYPTLMRALSDRKIDDARFPIRVEAGERSIMVFGPPRLLERIQQTIQSLGGRSGAHGITIYRGGAVQQVNPR</sequence>
<reference evidence="1 2" key="1">
    <citation type="journal article" date="2016" name="Microb. Cell Fact.">
        <title>Dissection of exopolysaccharide biosynthesis in Kozakia baliensis.</title>
        <authorList>
            <person name="Brandt J.U."/>
            <person name="Jakob F."/>
            <person name="Behr J."/>
            <person name="Geissler A.J."/>
            <person name="Vogel R.F."/>
        </authorList>
    </citation>
    <scope>NUCLEOTIDE SEQUENCE [LARGE SCALE GENOMIC DNA]</scope>
    <source>
        <strain evidence="1 2">DSM 14400</strain>
    </source>
</reference>
<dbReference type="Gene3D" id="3.30.1370.120">
    <property type="match status" value="1"/>
</dbReference>
<proteinExistence type="predicted"/>
<dbReference type="OrthoDB" id="9775455at2"/>
<evidence type="ECO:0000313" key="1">
    <source>
        <dbReference type="EMBL" id="AOX16637.1"/>
    </source>
</evidence>
<dbReference type="eggNOG" id="COG1450">
    <property type="taxonomic scope" value="Bacteria"/>
</dbReference>
<dbReference type="AlphaFoldDB" id="A0A1D8UT14"/>
<dbReference type="RefSeq" id="WP_070402372.1">
    <property type="nucleotide sequence ID" value="NZ_BJVW01000019.1"/>
</dbReference>
<dbReference type="STRING" id="153496.A0U89_05300"/>
<dbReference type="Proteomes" id="UP000179145">
    <property type="component" value="Chromosome"/>
</dbReference>
<dbReference type="InterPro" id="IPR038591">
    <property type="entry name" value="NolW-like_sf"/>
</dbReference>
<dbReference type="EMBL" id="CP014674">
    <property type="protein sequence ID" value="AOX16637.1"/>
    <property type="molecule type" value="Genomic_DNA"/>
</dbReference>
<dbReference type="Gene3D" id="3.55.50.30">
    <property type="match status" value="1"/>
</dbReference>
<dbReference type="KEGG" id="kba:A0U89_05300"/>
<accession>A0A1D8UT14</accession>
<name>A0A1D8UT14_9PROT</name>
<protein>
    <recommendedName>
        <fullName evidence="3">Type III secretion protein</fullName>
    </recommendedName>
</protein>
<gene>
    <name evidence="1" type="ORF">A0U89_05300</name>
</gene>